<name>A0A1U9K6G4_9BACL</name>
<dbReference type="InterPro" id="IPR000045">
    <property type="entry name" value="Prepilin_IV_endopep_pep"/>
</dbReference>
<keyword evidence="4" id="KW-1185">Reference proteome</keyword>
<dbReference type="GO" id="GO:0004190">
    <property type="term" value="F:aspartic-type endopeptidase activity"/>
    <property type="evidence" value="ECO:0007669"/>
    <property type="project" value="InterPro"/>
</dbReference>
<keyword evidence="1" id="KW-0812">Transmembrane</keyword>
<reference evidence="3 4" key="1">
    <citation type="journal article" date="2015" name="Int. J. Syst. Evol. Microbiol.">
        <title>Novibacillus thermophilus gen. nov., sp. nov., a Gram-staining-negative and moderately thermophilic member of the family Thermoactinomycetaceae.</title>
        <authorList>
            <person name="Yang G."/>
            <person name="Chen J."/>
            <person name="Zhou S."/>
        </authorList>
    </citation>
    <scope>NUCLEOTIDE SEQUENCE [LARGE SCALE GENOMIC DNA]</scope>
    <source>
        <strain evidence="3 4">SG-1</strain>
    </source>
</reference>
<protein>
    <recommendedName>
        <fullName evidence="2">Prepilin type IV endopeptidase peptidase domain-containing protein</fullName>
    </recommendedName>
</protein>
<feature type="transmembrane region" description="Helical" evidence="1">
    <location>
        <begin position="148"/>
        <end position="168"/>
    </location>
</feature>
<dbReference type="EMBL" id="CP019699">
    <property type="protein sequence ID" value="AQS55647.1"/>
    <property type="molecule type" value="Genomic_DNA"/>
</dbReference>
<evidence type="ECO:0000256" key="1">
    <source>
        <dbReference type="SAM" id="Phobius"/>
    </source>
</evidence>
<dbReference type="Gene3D" id="1.20.120.1220">
    <property type="match status" value="1"/>
</dbReference>
<dbReference type="KEGG" id="ntr:B0W44_07475"/>
<feature type="domain" description="Prepilin type IV endopeptidase peptidase" evidence="2">
    <location>
        <begin position="10"/>
        <end position="101"/>
    </location>
</feature>
<dbReference type="OrthoDB" id="5508079at2"/>
<feature type="transmembrane region" description="Helical" evidence="1">
    <location>
        <begin position="91"/>
        <end position="114"/>
    </location>
</feature>
<dbReference type="STRING" id="1471761.B0W44_07475"/>
<evidence type="ECO:0000259" key="2">
    <source>
        <dbReference type="Pfam" id="PF01478"/>
    </source>
</evidence>
<evidence type="ECO:0000313" key="3">
    <source>
        <dbReference type="EMBL" id="AQS55647.1"/>
    </source>
</evidence>
<proteinExistence type="predicted"/>
<dbReference type="Pfam" id="PF01478">
    <property type="entry name" value="Peptidase_A24"/>
    <property type="match status" value="1"/>
</dbReference>
<feature type="transmembrane region" description="Helical" evidence="1">
    <location>
        <begin position="28"/>
        <end position="46"/>
    </location>
</feature>
<keyword evidence="1" id="KW-0472">Membrane</keyword>
<organism evidence="3 4">
    <name type="scientific">Novibacillus thermophilus</name>
    <dbReference type="NCBI Taxonomy" id="1471761"/>
    <lineage>
        <taxon>Bacteria</taxon>
        <taxon>Bacillati</taxon>
        <taxon>Bacillota</taxon>
        <taxon>Bacilli</taxon>
        <taxon>Bacillales</taxon>
        <taxon>Thermoactinomycetaceae</taxon>
        <taxon>Novibacillus</taxon>
    </lineage>
</organism>
<sequence length="170" mass="18864">MMIEPLLLLLLGFAVAYTSYTDFKYFKIYNKVLLFILGLAIMLHVLQGTWRASIETLAVSFTIFFVIYLIKMTSAGDVKLFAVLGSITADIRMMGLAFILYMTGHLLIGIVHLVKQADYKPGQILTLLIQDVRGFVSKTGSGIQPVRFPAAFLIGMSVIVAGVVQKFFMV</sequence>
<feature type="transmembrane region" description="Helical" evidence="1">
    <location>
        <begin position="53"/>
        <end position="71"/>
    </location>
</feature>
<keyword evidence="1" id="KW-1133">Transmembrane helix</keyword>
<accession>A0A1U9K6G4</accession>
<gene>
    <name evidence="3" type="ORF">B0W44_07475</name>
</gene>
<evidence type="ECO:0000313" key="4">
    <source>
        <dbReference type="Proteomes" id="UP000188603"/>
    </source>
</evidence>
<dbReference type="GO" id="GO:0016020">
    <property type="term" value="C:membrane"/>
    <property type="evidence" value="ECO:0007669"/>
    <property type="project" value="InterPro"/>
</dbReference>
<dbReference type="Proteomes" id="UP000188603">
    <property type="component" value="Chromosome"/>
</dbReference>
<dbReference type="AlphaFoldDB" id="A0A1U9K6G4"/>